<name>A0A428SKH9_9HYPO</name>
<evidence type="ECO:0000256" key="1">
    <source>
        <dbReference type="ARBA" id="ARBA00023002"/>
    </source>
</evidence>
<evidence type="ECO:0000313" key="4">
    <source>
        <dbReference type="EMBL" id="RSL90300.1"/>
    </source>
</evidence>
<evidence type="ECO:0000259" key="3">
    <source>
        <dbReference type="Pfam" id="PF01370"/>
    </source>
</evidence>
<dbReference type="Pfam" id="PF01370">
    <property type="entry name" value="Epimerase"/>
    <property type="match status" value="1"/>
</dbReference>
<comment type="similarity">
    <text evidence="2">Belongs to the NAD(P)-dependent epimerase/dehydratase family. Dihydroflavonol-4-reductase subfamily.</text>
</comment>
<comment type="caution">
    <text evidence="4">The sequence shown here is derived from an EMBL/GenBank/DDBJ whole genome shotgun (WGS) entry which is preliminary data.</text>
</comment>
<dbReference type="PANTHER" id="PTHR10366">
    <property type="entry name" value="NAD DEPENDENT EPIMERASE/DEHYDRATASE"/>
    <property type="match status" value="1"/>
</dbReference>
<organism evidence="4 5">
    <name type="scientific">Fusarium floridanum</name>
    <dbReference type="NCBI Taxonomy" id="1325733"/>
    <lineage>
        <taxon>Eukaryota</taxon>
        <taxon>Fungi</taxon>
        <taxon>Dikarya</taxon>
        <taxon>Ascomycota</taxon>
        <taxon>Pezizomycotina</taxon>
        <taxon>Sordariomycetes</taxon>
        <taxon>Hypocreomycetidae</taxon>
        <taxon>Hypocreales</taxon>
        <taxon>Nectriaceae</taxon>
        <taxon>Fusarium</taxon>
        <taxon>Fusarium solani species complex</taxon>
    </lineage>
</organism>
<dbReference type="InterPro" id="IPR001509">
    <property type="entry name" value="Epimerase_deHydtase"/>
</dbReference>
<evidence type="ECO:0000313" key="5">
    <source>
        <dbReference type="Proteomes" id="UP000287972"/>
    </source>
</evidence>
<dbReference type="Proteomes" id="UP000287972">
    <property type="component" value="Unassembled WGS sequence"/>
</dbReference>
<evidence type="ECO:0000256" key="2">
    <source>
        <dbReference type="ARBA" id="ARBA00023445"/>
    </source>
</evidence>
<dbReference type="PANTHER" id="PTHR10366:SF562">
    <property type="entry name" value="ALDEHYDE REDUCTASE II (AFU_ORTHOLOGUE AFUA_1G11360)"/>
    <property type="match status" value="1"/>
</dbReference>
<dbReference type="GO" id="GO:0016616">
    <property type="term" value="F:oxidoreductase activity, acting on the CH-OH group of donors, NAD or NADP as acceptor"/>
    <property type="evidence" value="ECO:0007669"/>
    <property type="project" value="TreeGrafter"/>
</dbReference>
<dbReference type="SUPFAM" id="SSF51735">
    <property type="entry name" value="NAD(P)-binding Rossmann-fold domains"/>
    <property type="match status" value="1"/>
</dbReference>
<keyword evidence="5" id="KW-1185">Reference proteome</keyword>
<reference evidence="4 5" key="1">
    <citation type="submission" date="2017-06" db="EMBL/GenBank/DDBJ databases">
        <title>Comparative genomic analysis of Ambrosia Fusariam Clade fungi.</title>
        <authorList>
            <person name="Stajich J.E."/>
            <person name="Carrillo J."/>
            <person name="Kijimoto T."/>
            <person name="Eskalen A."/>
            <person name="O'Donnell K."/>
            <person name="Kasson M."/>
        </authorList>
    </citation>
    <scope>NUCLEOTIDE SEQUENCE [LARGE SCALE GENOMIC DNA]</scope>
    <source>
        <strain evidence="4 5">NRRL62606</strain>
    </source>
</reference>
<dbReference type="Gene3D" id="3.40.50.720">
    <property type="entry name" value="NAD(P)-binding Rossmann-like Domain"/>
    <property type="match status" value="1"/>
</dbReference>
<protein>
    <recommendedName>
        <fullName evidence="3">NAD-dependent epimerase/dehydratase domain-containing protein</fullName>
    </recommendedName>
</protein>
<keyword evidence="1" id="KW-0560">Oxidoreductase</keyword>
<feature type="domain" description="NAD-dependent epimerase/dehydratase" evidence="3">
    <location>
        <begin position="17"/>
        <end position="147"/>
    </location>
</feature>
<dbReference type="InterPro" id="IPR036291">
    <property type="entry name" value="NAD(P)-bd_dom_sf"/>
</dbReference>
<gene>
    <name evidence="4" type="ORF">CEP51_000778</name>
</gene>
<dbReference type="EMBL" id="NKCL01000009">
    <property type="protein sequence ID" value="RSL90300.1"/>
    <property type="molecule type" value="Genomic_DNA"/>
</dbReference>
<dbReference type="InterPro" id="IPR050425">
    <property type="entry name" value="NAD(P)_dehydrat-like"/>
</dbReference>
<accession>A0A428SKH9</accession>
<dbReference type="AlphaFoldDB" id="A0A428SKH9"/>
<sequence length="187" mass="20384">MATFNISEPAVPLSSWVVVTGVSGLVGSHVADQALQVGHKVRGTTRSRSKNLWAEEHFQAKYGSENFELVEVLDMAAKGAFEKVAAGDSGFIHVATDTTGSNEAHTAIPKVVDAAINALEAAAKEPSMKRFVYTYSSFAATFPSPDQRIATAQETFNDEAVRKAWLPDRVGKLTQTRRPWPGIWMYI</sequence>
<proteinExistence type="inferred from homology"/>